<keyword evidence="3 6" id="KW-0808">Transferase</keyword>
<protein>
    <submittedName>
        <fullName evidence="7">Polyprenyl synthetase</fullName>
    </submittedName>
</protein>
<evidence type="ECO:0000256" key="5">
    <source>
        <dbReference type="ARBA" id="ARBA00022842"/>
    </source>
</evidence>
<dbReference type="EMBL" id="CP003531">
    <property type="protein sequence ID" value="AFK51165.1"/>
    <property type="molecule type" value="Genomic_DNA"/>
</dbReference>
<dbReference type="PROSITE" id="PS00723">
    <property type="entry name" value="POLYPRENYL_SYNTHASE_1"/>
    <property type="match status" value="1"/>
</dbReference>
<dbReference type="HOGENOM" id="CLU_014015_2_1_2"/>
<dbReference type="OrthoDB" id="26738at2157"/>
<dbReference type="InParanoid" id="I3TEH7"/>
<dbReference type="SFLD" id="SFLDS00005">
    <property type="entry name" value="Isoprenoid_Synthase_Type_I"/>
    <property type="match status" value="1"/>
</dbReference>
<dbReference type="Gene3D" id="1.10.600.10">
    <property type="entry name" value="Farnesyl Diphosphate Synthase"/>
    <property type="match status" value="1"/>
</dbReference>
<dbReference type="SUPFAM" id="SSF48576">
    <property type="entry name" value="Terpenoid synthases"/>
    <property type="match status" value="1"/>
</dbReference>
<dbReference type="InterPro" id="IPR033749">
    <property type="entry name" value="Polyprenyl_synt_CS"/>
</dbReference>
<gene>
    <name evidence="7" type="ordered locus">TCELL_0741</name>
</gene>
<evidence type="ECO:0000256" key="6">
    <source>
        <dbReference type="RuleBase" id="RU004466"/>
    </source>
</evidence>
<evidence type="ECO:0000256" key="1">
    <source>
        <dbReference type="ARBA" id="ARBA00001946"/>
    </source>
</evidence>
<name>I3TEH7_THEC1</name>
<dbReference type="FunCoup" id="I3TEH7">
    <property type="interactions" value="25"/>
</dbReference>
<dbReference type="eggNOG" id="arCOG01726">
    <property type="taxonomic scope" value="Archaea"/>
</dbReference>
<dbReference type="RefSeq" id="WP_014737415.1">
    <property type="nucleotide sequence ID" value="NC_017954.1"/>
</dbReference>
<dbReference type="KEGG" id="thg:TCELL_0741"/>
<dbReference type="STRING" id="1184251.TCELL_0741"/>
<evidence type="ECO:0000256" key="2">
    <source>
        <dbReference type="ARBA" id="ARBA00006706"/>
    </source>
</evidence>
<dbReference type="PANTHER" id="PTHR12001:SF85">
    <property type="entry name" value="SHORT CHAIN ISOPRENYL DIPHOSPHATE SYNTHASE"/>
    <property type="match status" value="1"/>
</dbReference>
<comment type="cofactor">
    <cofactor evidence="1">
        <name>Mg(2+)</name>
        <dbReference type="ChEBI" id="CHEBI:18420"/>
    </cofactor>
</comment>
<keyword evidence="8" id="KW-1185">Reference proteome</keyword>
<dbReference type="AlphaFoldDB" id="I3TEH7"/>
<proteinExistence type="inferred from homology"/>
<reference evidence="7 8" key="1">
    <citation type="journal article" date="2012" name="J. Bacteriol.">
        <title>Complete genome sequence of the hyperthermophilic cellulolytic Crenarchaeon 'Thermogladius cellulolyticus' 1633.</title>
        <authorList>
            <person name="Mardanov A.V."/>
            <person name="Kochetkova T.V."/>
            <person name="Beletsky A.V."/>
            <person name="Bonch-Osmolovskaya E.A."/>
            <person name="Ravin N.V."/>
            <person name="Skryabin K.G."/>
        </authorList>
    </citation>
    <scope>NUCLEOTIDE SEQUENCE [LARGE SCALE GENOMIC DNA]</scope>
    <source>
        <strain evidence="8">DSM 22663 / VKM B-2946 / 1633</strain>
    </source>
</reference>
<dbReference type="GeneID" id="13013056"/>
<dbReference type="InterPro" id="IPR008949">
    <property type="entry name" value="Isoprenoid_synthase_dom_sf"/>
</dbReference>
<evidence type="ECO:0000313" key="8">
    <source>
        <dbReference type="Proteomes" id="UP000005270"/>
    </source>
</evidence>
<organism evidence="7 8">
    <name type="scientific">Thermogladius calderae (strain DSM 22663 / VKM B-2946 / 1633)</name>
    <dbReference type="NCBI Taxonomy" id="1184251"/>
    <lineage>
        <taxon>Archaea</taxon>
        <taxon>Thermoproteota</taxon>
        <taxon>Thermoprotei</taxon>
        <taxon>Desulfurococcales</taxon>
        <taxon>Desulfurococcaceae</taxon>
        <taxon>Thermogladius</taxon>
    </lineage>
</organism>
<keyword evidence="5" id="KW-0460">Magnesium</keyword>
<keyword evidence="4" id="KW-0479">Metal-binding</keyword>
<dbReference type="Proteomes" id="UP000005270">
    <property type="component" value="Chromosome"/>
</dbReference>
<comment type="similarity">
    <text evidence="2 6">Belongs to the FPP/GGPP synthase family.</text>
</comment>
<dbReference type="Pfam" id="PF00348">
    <property type="entry name" value="polyprenyl_synt"/>
    <property type="match status" value="1"/>
</dbReference>
<accession>I3TEH7</accession>
<dbReference type="PANTHER" id="PTHR12001">
    <property type="entry name" value="GERANYLGERANYL PYROPHOSPHATE SYNTHASE"/>
    <property type="match status" value="1"/>
</dbReference>
<dbReference type="InterPro" id="IPR000092">
    <property type="entry name" value="Polyprenyl_synt"/>
</dbReference>
<dbReference type="GO" id="GO:0046872">
    <property type="term" value="F:metal ion binding"/>
    <property type="evidence" value="ECO:0007669"/>
    <property type="project" value="UniProtKB-KW"/>
</dbReference>
<sequence length="359" mass="40067">MVSDPVSIAKSVVEQELSRLFGEVEFAAKHTSPRLFHLTWIIRDFTLRGGKRFRATLVLAGFWSRRWGRELDDDVRKVMASVELLQSYLLVHDDIMDRDEIRRGGPTAHAWFRDVCVKDGLLADCPHYGISQGITAGDLLESLAVRLLSSTSPDVARPLVNRYTDGLMKVAFGQYLDVLLASLPLELVSEQDVITVHTLKTASYTVELPLHLGAIVSRESSTKLLNELSSYAIPAGVAFQLRDDVIGLFGKTEVTGKPVGSDVVQKKKTLLVVKAYEFAGESAKERLREIYSTGKQPSVDDVNFVVRTVEETGALDYTLRAIDRYVAEASKAIEEMTETSPEAKEFLRELLLKMAYREV</sequence>
<dbReference type="GO" id="GO:0008299">
    <property type="term" value="P:isoprenoid biosynthetic process"/>
    <property type="evidence" value="ECO:0007669"/>
    <property type="project" value="InterPro"/>
</dbReference>
<evidence type="ECO:0000256" key="4">
    <source>
        <dbReference type="ARBA" id="ARBA00022723"/>
    </source>
</evidence>
<dbReference type="GO" id="GO:0004659">
    <property type="term" value="F:prenyltransferase activity"/>
    <property type="evidence" value="ECO:0007669"/>
    <property type="project" value="InterPro"/>
</dbReference>
<evidence type="ECO:0000256" key="3">
    <source>
        <dbReference type="ARBA" id="ARBA00022679"/>
    </source>
</evidence>
<evidence type="ECO:0000313" key="7">
    <source>
        <dbReference type="EMBL" id="AFK51165.1"/>
    </source>
</evidence>
<dbReference type="CDD" id="cd00685">
    <property type="entry name" value="Trans_IPPS_HT"/>
    <property type="match status" value="1"/>
</dbReference>